<proteinExistence type="inferred from homology"/>
<evidence type="ECO:0000256" key="16">
    <source>
        <dbReference type="HAMAP-Rule" id="MF_01694"/>
    </source>
</evidence>
<dbReference type="RefSeq" id="WP_092472485.1">
    <property type="nucleotide sequence ID" value="NZ_FOOX01000012.1"/>
</dbReference>
<dbReference type="SMART" id="SM00729">
    <property type="entry name" value="Elp3"/>
    <property type="match status" value="1"/>
</dbReference>
<dbReference type="FunFam" id="3.20.20.70:FF:000026">
    <property type="entry name" value="Biotin synthase"/>
    <property type="match status" value="1"/>
</dbReference>
<dbReference type="STRING" id="341036.SAMN05660649_03325"/>
<dbReference type="InterPro" id="IPR010722">
    <property type="entry name" value="BATS_dom"/>
</dbReference>
<feature type="binding site" evidence="16 17">
    <location>
        <position position="199"/>
    </location>
    <ligand>
        <name>[2Fe-2S] cluster</name>
        <dbReference type="ChEBI" id="CHEBI:190135"/>
    </ligand>
</feature>
<dbReference type="PIRSF" id="PIRSF001619">
    <property type="entry name" value="Biotin_synth"/>
    <property type="match status" value="1"/>
</dbReference>
<evidence type="ECO:0000256" key="12">
    <source>
        <dbReference type="ARBA" id="ARBA00023014"/>
    </source>
</evidence>
<evidence type="ECO:0000256" key="13">
    <source>
        <dbReference type="ARBA" id="ARBA00051157"/>
    </source>
</evidence>
<dbReference type="Gene3D" id="3.20.20.70">
    <property type="entry name" value="Aldolase class I"/>
    <property type="match status" value="1"/>
</dbReference>
<evidence type="ECO:0000256" key="17">
    <source>
        <dbReference type="PIRSR" id="PIRSR001619-1"/>
    </source>
</evidence>
<dbReference type="OrthoDB" id="9786826at2"/>
<dbReference type="SMART" id="SM00876">
    <property type="entry name" value="BATS"/>
    <property type="match status" value="1"/>
</dbReference>
<evidence type="ECO:0000256" key="3">
    <source>
        <dbReference type="ARBA" id="ARBA00011738"/>
    </source>
</evidence>
<evidence type="ECO:0000256" key="15">
    <source>
        <dbReference type="ARBA" id="ARBA00070199"/>
    </source>
</evidence>
<comment type="pathway">
    <text evidence="1 16">Cofactor biosynthesis; biotin biosynthesis; biotin from 7,8-diaminononanoate: step 2/2.</text>
</comment>
<dbReference type="AlphaFoldDB" id="A0A1I2W503"/>
<keyword evidence="6 16" id="KW-0808">Transferase</keyword>
<feature type="binding site" evidence="16 17">
    <location>
        <position position="67"/>
    </location>
    <ligand>
        <name>[4Fe-4S] cluster</name>
        <dbReference type="ChEBI" id="CHEBI:49883"/>
        <note>4Fe-4S-S-AdoMet</note>
    </ligand>
</feature>
<accession>A0A1I2W503</accession>
<protein>
    <recommendedName>
        <fullName evidence="15 16">Biotin synthase</fullName>
        <ecNumber evidence="4 16">2.8.1.6</ecNumber>
    </recommendedName>
</protein>
<evidence type="ECO:0000259" key="18">
    <source>
        <dbReference type="PROSITE" id="PS51918"/>
    </source>
</evidence>
<dbReference type="InterPro" id="IPR002684">
    <property type="entry name" value="Biotin_synth/BioAB"/>
</dbReference>
<feature type="domain" description="Radical SAM core" evidence="18">
    <location>
        <begin position="45"/>
        <end position="274"/>
    </location>
</feature>
<dbReference type="GO" id="GO:0009102">
    <property type="term" value="P:biotin biosynthetic process"/>
    <property type="evidence" value="ECO:0007669"/>
    <property type="project" value="UniProtKB-UniRule"/>
</dbReference>
<dbReference type="InterPro" id="IPR006638">
    <property type="entry name" value="Elp3/MiaA/NifB-like_rSAM"/>
</dbReference>
<evidence type="ECO:0000313" key="20">
    <source>
        <dbReference type="Proteomes" id="UP000199337"/>
    </source>
</evidence>
<dbReference type="UniPathway" id="UPA00078">
    <property type="reaction ID" value="UER00162"/>
</dbReference>
<feature type="binding site" evidence="16 17">
    <location>
        <position position="63"/>
    </location>
    <ligand>
        <name>[4Fe-4S] cluster</name>
        <dbReference type="ChEBI" id="CHEBI:49883"/>
        <note>4Fe-4S-S-AdoMet</note>
    </ligand>
</feature>
<comment type="catalytic activity">
    <reaction evidence="13 16">
        <text>(4R,5S)-dethiobiotin + (sulfur carrier)-SH + 2 reduced [2Fe-2S]-[ferredoxin] + 2 S-adenosyl-L-methionine = (sulfur carrier)-H + biotin + 2 5'-deoxyadenosine + 2 L-methionine + 2 oxidized [2Fe-2S]-[ferredoxin]</text>
        <dbReference type="Rhea" id="RHEA:22060"/>
        <dbReference type="Rhea" id="RHEA-COMP:10000"/>
        <dbReference type="Rhea" id="RHEA-COMP:10001"/>
        <dbReference type="Rhea" id="RHEA-COMP:14737"/>
        <dbReference type="Rhea" id="RHEA-COMP:14739"/>
        <dbReference type="ChEBI" id="CHEBI:17319"/>
        <dbReference type="ChEBI" id="CHEBI:29917"/>
        <dbReference type="ChEBI" id="CHEBI:33737"/>
        <dbReference type="ChEBI" id="CHEBI:33738"/>
        <dbReference type="ChEBI" id="CHEBI:57586"/>
        <dbReference type="ChEBI" id="CHEBI:57844"/>
        <dbReference type="ChEBI" id="CHEBI:59789"/>
        <dbReference type="ChEBI" id="CHEBI:64428"/>
        <dbReference type="ChEBI" id="CHEBI:149473"/>
        <dbReference type="EC" id="2.8.1.6"/>
    </reaction>
</comment>
<dbReference type="EMBL" id="FOOX01000012">
    <property type="protein sequence ID" value="SFG95707.1"/>
    <property type="molecule type" value="Genomic_DNA"/>
</dbReference>
<keyword evidence="7 16" id="KW-0949">S-adenosyl-L-methionine</keyword>
<dbReference type="SFLD" id="SFLDS00029">
    <property type="entry name" value="Radical_SAM"/>
    <property type="match status" value="1"/>
</dbReference>
<dbReference type="CDD" id="cd01335">
    <property type="entry name" value="Radical_SAM"/>
    <property type="match status" value="1"/>
</dbReference>
<evidence type="ECO:0000256" key="8">
    <source>
        <dbReference type="ARBA" id="ARBA00022714"/>
    </source>
</evidence>
<comment type="function">
    <text evidence="14 16">Catalyzes the conversion of dethiobiotin (DTB) to biotin by the insertion of a sulfur atom into dethiobiotin via a radical-based mechanism.</text>
</comment>
<dbReference type="InterPro" id="IPR058240">
    <property type="entry name" value="rSAM_sf"/>
</dbReference>
<dbReference type="GO" id="GO:0005506">
    <property type="term" value="F:iron ion binding"/>
    <property type="evidence" value="ECO:0007669"/>
    <property type="project" value="UniProtKB-UniRule"/>
</dbReference>
<keyword evidence="5 16" id="KW-0004">4Fe-4S</keyword>
<evidence type="ECO:0000256" key="5">
    <source>
        <dbReference type="ARBA" id="ARBA00022485"/>
    </source>
</evidence>
<dbReference type="PROSITE" id="PS51918">
    <property type="entry name" value="RADICAL_SAM"/>
    <property type="match status" value="1"/>
</dbReference>
<dbReference type="GO" id="GO:0051539">
    <property type="term" value="F:4 iron, 4 sulfur cluster binding"/>
    <property type="evidence" value="ECO:0007669"/>
    <property type="project" value="UniProtKB-KW"/>
</dbReference>
<comment type="cofactor">
    <cofactor evidence="16">
        <name>[2Fe-2S] cluster</name>
        <dbReference type="ChEBI" id="CHEBI:190135"/>
    </cofactor>
    <text evidence="16">Binds 1 [2Fe-2S] cluster. The cluster is coordinated with 3 cysteines and 1 arginine.</text>
</comment>
<comment type="cofactor">
    <cofactor evidence="17">
        <name>[2Fe-2S] cluster</name>
        <dbReference type="ChEBI" id="CHEBI:190135"/>
    </cofactor>
    <text evidence="17">Binds 1 [2Fe-2S] cluster. The cluster is coordinated with 3 cysteines and 1 arginine.</text>
</comment>
<evidence type="ECO:0000256" key="9">
    <source>
        <dbReference type="ARBA" id="ARBA00022723"/>
    </source>
</evidence>
<keyword evidence="11 16" id="KW-0408">Iron</keyword>
<comment type="cofactor">
    <cofactor evidence="16 17">
        <name>[4Fe-4S] cluster</name>
        <dbReference type="ChEBI" id="CHEBI:49883"/>
    </cofactor>
    <text evidence="16 17">Binds 1 [4Fe-4S] cluster. The cluster is coordinated with 3 cysteines and an exchangeable S-adenosyl-L-methionine.</text>
</comment>
<evidence type="ECO:0000313" key="19">
    <source>
        <dbReference type="EMBL" id="SFG95707.1"/>
    </source>
</evidence>
<evidence type="ECO:0000256" key="7">
    <source>
        <dbReference type="ARBA" id="ARBA00022691"/>
    </source>
</evidence>
<dbReference type="Proteomes" id="UP000199337">
    <property type="component" value="Unassembled WGS sequence"/>
</dbReference>
<evidence type="ECO:0000256" key="1">
    <source>
        <dbReference type="ARBA" id="ARBA00004942"/>
    </source>
</evidence>
<reference evidence="20" key="1">
    <citation type="submission" date="2016-10" db="EMBL/GenBank/DDBJ databases">
        <authorList>
            <person name="Varghese N."/>
            <person name="Submissions S."/>
        </authorList>
    </citation>
    <scope>NUCLEOTIDE SEQUENCE [LARGE SCALE GENOMIC DNA]</scope>
    <source>
        <strain evidence="20">DSM 17038</strain>
    </source>
</reference>
<keyword evidence="20" id="KW-1185">Reference proteome</keyword>
<dbReference type="PANTHER" id="PTHR22976:SF2">
    <property type="entry name" value="BIOTIN SYNTHASE, MITOCHONDRIAL"/>
    <property type="match status" value="1"/>
</dbReference>
<gene>
    <name evidence="16" type="primary">bioB</name>
    <name evidence="19" type="ORF">SAMN05660649_03325</name>
</gene>
<dbReference type="NCBIfam" id="TIGR00433">
    <property type="entry name" value="bioB"/>
    <property type="match status" value="1"/>
</dbReference>
<evidence type="ECO:0000256" key="14">
    <source>
        <dbReference type="ARBA" id="ARBA00057568"/>
    </source>
</evidence>
<feature type="binding site" evidence="16 17">
    <location>
        <position position="107"/>
    </location>
    <ligand>
        <name>[2Fe-2S] cluster</name>
        <dbReference type="ChEBI" id="CHEBI:190135"/>
    </ligand>
</feature>
<evidence type="ECO:0000256" key="6">
    <source>
        <dbReference type="ARBA" id="ARBA00022679"/>
    </source>
</evidence>
<dbReference type="SFLD" id="SFLDG01060">
    <property type="entry name" value="BATS_domain_containing"/>
    <property type="match status" value="1"/>
</dbReference>
<dbReference type="EC" id="2.8.1.6" evidence="4 16"/>
<keyword evidence="10 16" id="KW-0093">Biotin biosynthesis</keyword>
<dbReference type="GO" id="GO:0004076">
    <property type="term" value="F:biotin synthase activity"/>
    <property type="evidence" value="ECO:0007669"/>
    <property type="project" value="UniProtKB-UniRule"/>
</dbReference>
<comment type="similarity">
    <text evidence="2 16">Belongs to the radical SAM superfamily. Biotin synthase family.</text>
</comment>
<dbReference type="InterPro" id="IPR024177">
    <property type="entry name" value="Biotin_synthase"/>
</dbReference>
<dbReference type="InterPro" id="IPR007197">
    <property type="entry name" value="rSAM"/>
</dbReference>
<keyword evidence="12 16" id="KW-0411">Iron-sulfur</keyword>
<feature type="binding site" evidence="16 17">
    <location>
        <position position="139"/>
    </location>
    <ligand>
        <name>[2Fe-2S] cluster</name>
        <dbReference type="ChEBI" id="CHEBI:190135"/>
    </ligand>
</feature>
<dbReference type="GO" id="GO:0051537">
    <property type="term" value="F:2 iron, 2 sulfur cluster binding"/>
    <property type="evidence" value="ECO:0007669"/>
    <property type="project" value="UniProtKB-KW"/>
</dbReference>
<organism evidence="19 20">
    <name type="scientific">Desulfotruncus arcticus DSM 17038</name>
    <dbReference type="NCBI Taxonomy" id="1121424"/>
    <lineage>
        <taxon>Bacteria</taxon>
        <taxon>Bacillati</taxon>
        <taxon>Bacillota</taxon>
        <taxon>Clostridia</taxon>
        <taxon>Eubacteriales</taxon>
        <taxon>Desulfallaceae</taxon>
        <taxon>Desulfotruncus</taxon>
    </lineage>
</organism>
<sequence length="321" mass="35056">MQAANNEIKAEVPVNKQDAVKLNQLKGAAIYDLTALAGRVTRHSFPENKVELCSIINARSGRCSEDCAFCAQSVHYNTNVAYYPMLSPEEILRSAVKVEQAGVRRFSMVTSGRGIAGRDLEKILETIALLRRETNLTLCASLGIINEKQASMLAEAGLSTYHHNLEAAPGYFDQICTTHTYQERVQTILNAKTAGLRVCAGGILGLGESPVHQVELAFELQKLQIDSVPLNFLNPIPGTPLQSQRAISPLEILRAIAVFRLVIPRAILRLCGGRKEGLRRLQPLAFLAGANGLMVGDYLTTGGEVLQEDLQMLLDMDLAVF</sequence>
<dbReference type="PANTHER" id="PTHR22976">
    <property type="entry name" value="BIOTIN SYNTHASE"/>
    <property type="match status" value="1"/>
</dbReference>
<evidence type="ECO:0000256" key="11">
    <source>
        <dbReference type="ARBA" id="ARBA00023004"/>
    </source>
</evidence>
<name>A0A1I2W503_9FIRM</name>
<dbReference type="Pfam" id="PF06968">
    <property type="entry name" value="BATS"/>
    <property type="match status" value="1"/>
</dbReference>
<evidence type="ECO:0000256" key="2">
    <source>
        <dbReference type="ARBA" id="ARBA00010765"/>
    </source>
</evidence>
<evidence type="ECO:0000256" key="4">
    <source>
        <dbReference type="ARBA" id="ARBA00012236"/>
    </source>
</evidence>
<keyword evidence="8 16" id="KW-0001">2Fe-2S</keyword>
<dbReference type="SFLD" id="SFLDG01278">
    <property type="entry name" value="biotin_synthase_like"/>
    <property type="match status" value="1"/>
</dbReference>
<feature type="binding site" evidence="16 17">
    <location>
        <position position="70"/>
    </location>
    <ligand>
        <name>[4Fe-4S] cluster</name>
        <dbReference type="ChEBI" id="CHEBI:49883"/>
        <note>4Fe-4S-S-AdoMet</note>
    </ligand>
</feature>
<feature type="binding site" evidence="16 17">
    <location>
        <position position="269"/>
    </location>
    <ligand>
        <name>[2Fe-2S] cluster</name>
        <dbReference type="ChEBI" id="CHEBI:190135"/>
    </ligand>
</feature>
<evidence type="ECO:0000256" key="10">
    <source>
        <dbReference type="ARBA" id="ARBA00022756"/>
    </source>
</evidence>
<dbReference type="Pfam" id="PF04055">
    <property type="entry name" value="Radical_SAM"/>
    <property type="match status" value="1"/>
</dbReference>
<dbReference type="HAMAP" id="MF_01694">
    <property type="entry name" value="BioB"/>
    <property type="match status" value="1"/>
</dbReference>
<comment type="subunit">
    <text evidence="3 16">Homodimer.</text>
</comment>
<keyword evidence="9 16" id="KW-0479">Metal-binding</keyword>
<dbReference type="InterPro" id="IPR013785">
    <property type="entry name" value="Aldolase_TIM"/>
</dbReference>
<dbReference type="SUPFAM" id="SSF102114">
    <property type="entry name" value="Radical SAM enzymes"/>
    <property type="match status" value="1"/>
</dbReference>